<sequence length="75" mass="8376">MAFRQLVAGGGRDVRRPRLVNNASVSRRRCSRRFCLSVPSLFALFLSFSRGCSLPERIPAPGPFPPNCDPICRLE</sequence>
<name>A0A4U8UTB2_STECR</name>
<comment type="caution">
    <text evidence="1">The sequence shown here is derived from an EMBL/GenBank/DDBJ whole genome shotgun (WGS) entry which is preliminary data.</text>
</comment>
<dbReference type="Proteomes" id="UP000298663">
    <property type="component" value="Unassembled WGS sequence"/>
</dbReference>
<evidence type="ECO:0000313" key="1">
    <source>
        <dbReference type="EMBL" id="TMS36532.1"/>
    </source>
</evidence>
<dbReference type="AlphaFoldDB" id="A0A4U8UTB2"/>
<keyword evidence="2" id="KW-1185">Reference proteome</keyword>
<reference evidence="1 2" key="1">
    <citation type="journal article" date="2015" name="Genome Biol.">
        <title>Comparative genomics of Steinernema reveals deeply conserved gene regulatory networks.</title>
        <authorList>
            <person name="Dillman A.R."/>
            <person name="Macchietto M."/>
            <person name="Porter C.F."/>
            <person name="Rogers A."/>
            <person name="Williams B."/>
            <person name="Antoshechkin I."/>
            <person name="Lee M.M."/>
            <person name="Goodwin Z."/>
            <person name="Lu X."/>
            <person name="Lewis E.E."/>
            <person name="Goodrich-Blair H."/>
            <person name="Stock S.P."/>
            <person name="Adams B.J."/>
            <person name="Sternberg P.W."/>
            <person name="Mortazavi A."/>
        </authorList>
    </citation>
    <scope>NUCLEOTIDE SEQUENCE [LARGE SCALE GENOMIC DNA]</scope>
    <source>
        <strain evidence="1 2">ALL</strain>
    </source>
</reference>
<gene>
    <name evidence="1" type="ORF">L596_003675</name>
</gene>
<protein>
    <submittedName>
        <fullName evidence="1">Uncharacterized protein</fullName>
    </submittedName>
</protein>
<reference evidence="1 2" key="2">
    <citation type="journal article" date="2019" name="G3 (Bethesda)">
        <title>Hybrid Assembly of the Genome of the Entomopathogenic Nematode Steinernema carpocapsae Identifies the X-Chromosome.</title>
        <authorList>
            <person name="Serra L."/>
            <person name="Macchietto M."/>
            <person name="Macias-Munoz A."/>
            <person name="McGill C.J."/>
            <person name="Rodriguez I.M."/>
            <person name="Rodriguez B."/>
            <person name="Murad R."/>
            <person name="Mortazavi A."/>
        </authorList>
    </citation>
    <scope>NUCLEOTIDE SEQUENCE [LARGE SCALE GENOMIC DNA]</scope>
    <source>
        <strain evidence="1 2">ALL</strain>
    </source>
</reference>
<proteinExistence type="predicted"/>
<dbReference type="EMBL" id="AZBU02000001">
    <property type="protein sequence ID" value="TMS36532.1"/>
    <property type="molecule type" value="Genomic_DNA"/>
</dbReference>
<organism evidence="1 2">
    <name type="scientific">Steinernema carpocapsae</name>
    <name type="common">Entomopathogenic nematode</name>
    <dbReference type="NCBI Taxonomy" id="34508"/>
    <lineage>
        <taxon>Eukaryota</taxon>
        <taxon>Metazoa</taxon>
        <taxon>Ecdysozoa</taxon>
        <taxon>Nematoda</taxon>
        <taxon>Chromadorea</taxon>
        <taxon>Rhabditida</taxon>
        <taxon>Tylenchina</taxon>
        <taxon>Panagrolaimomorpha</taxon>
        <taxon>Strongyloidoidea</taxon>
        <taxon>Steinernematidae</taxon>
        <taxon>Steinernema</taxon>
    </lineage>
</organism>
<accession>A0A4U8UTB2</accession>
<evidence type="ECO:0000313" key="2">
    <source>
        <dbReference type="Proteomes" id="UP000298663"/>
    </source>
</evidence>